<gene>
    <name evidence="6" type="ORF">BD626DRAFT_545502</name>
</gene>
<keyword evidence="2" id="KW-0479">Metal-binding</keyword>
<dbReference type="Pfam" id="PF04828">
    <property type="entry name" value="GFA"/>
    <property type="match status" value="1"/>
</dbReference>
<proteinExistence type="inferred from homology"/>
<evidence type="ECO:0000256" key="3">
    <source>
        <dbReference type="ARBA" id="ARBA00022833"/>
    </source>
</evidence>
<comment type="caution">
    <text evidence="6">The sequence shown here is derived from an EMBL/GenBank/DDBJ whole genome shotgun (WGS) entry which is preliminary data.</text>
</comment>
<dbReference type="PROSITE" id="PS51891">
    <property type="entry name" value="CENP_V_GFA"/>
    <property type="match status" value="1"/>
</dbReference>
<feature type="domain" description="CENP-V/GFA" evidence="5">
    <location>
        <begin position="3"/>
        <end position="118"/>
    </location>
</feature>
<accession>A0A550CUC9</accession>
<dbReference type="PANTHER" id="PTHR33337:SF40">
    <property type="entry name" value="CENP-V_GFA DOMAIN-CONTAINING PROTEIN-RELATED"/>
    <property type="match status" value="1"/>
</dbReference>
<evidence type="ECO:0000313" key="7">
    <source>
        <dbReference type="Proteomes" id="UP000320762"/>
    </source>
</evidence>
<dbReference type="Gene3D" id="3.90.1590.10">
    <property type="entry name" value="glutathione-dependent formaldehyde- activating enzyme (gfa)"/>
    <property type="match status" value="1"/>
</dbReference>
<dbReference type="Proteomes" id="UP000320762">
    <property type="component" value="Unassembled WGS sequence"/>
</dbReference>
<dbReference type="GO" id="GO:0016846">
    <property type="term" value="F:carbon-sulfur lyase activity"/>
    <property type="evidence" value="ECO:0007669"/>
    <property type="project" value="InterPro"/>
</dbReference>
<comment type="similarity">
    <text evidence="1">Belongs to the Gfa family.</text>
</comment>
<dbReference type="InterPro" id="IPR006913">
    <property type="entry name" value="CENP-V/GFA"/>
</dbReference>
<dbReference type="STRING" id="97359.A0A550CUC9"/>
<evidence type="ECO:0000256" key="4">
    <source>
        <dbReference type="ARBA" id="ARBA00023239"/>
    </source>
</evidence>
<name>A0A550CUC9_9AGAR</name>
<dbReference type="EMBL" id="VDMD01000002">
    <property type="protein sequence ID" value="TRM68396.1"/>
    <property type="molecule type" value="Genomic_DNA"/>
</dbReference>
<reference evidence="6 7" key="1">
    <citation type="journal article" date="2019" name="New Phytol.">
        <title>Comparative genomics reveals unique wood-decay strategies and fruiting body development in the Schizophyllaceae.</title>
        <authorList>
            <person name="Almasi E."/>
            <person name="Sahu N."/>
            <person name="Krizsan K."/>
            <person name="Balint B."/>
            <person name="Kovacs G.M."/>
            <person name="Kiss B."/>
            <person name="Cseklye J."/>
            <person name="Drula E."/>
            <person name="Henrissat B."/>
            <person name="Nagy I."/>
            <person name="Chovatia M."/>
            <person name="Adam C."/>
            <person name="LaButti K."/>
            <person name="Lipzen A."/>
            <person name="Riley R."/>
            <person name="Grigoriev I.V."/>
            <person name="Nagy L.G."/>
        </authorList>
    </citation>
    <scope>NUCLEOTIDE SEQUENCE [LARGE SCALE GENOMIC DNA]</scope>
    <source>
        <strain evidence="6 7">NL-1724</strain>
    </source>
</reference>
<evidence type="ECO:0000256" key="1">
    <source>
        <dbReference type="ARBA" id="ARBA00005495"/>
    </source>
</evidence>
<dbReference type="InterPro" id="IPR011057">
    <property type="entry name" value="Mss4-like_sf"/>
</dbReference>
<dbReference type="OrthoDB" id="9985472at2759"/>
<dbReference type="GO" id="GO:0046872">
    <property type="term" value="F:metal ion binding"/>
    <property type="evidence" value="ECO:0007669"/>
    <property type="project" value="UniProtKB-KW"/>
</dbReference>
<evidence type="ECO:0000259" key="5">
    <source>
        <dbReference type="PROSITE" id="PS51891"/>
    </source>
</evidence>
<evidence type="ECO:0000313" key="6">
    <source>
        <dbReference type="EMBL" id="TRM68396.1"/>
    </source>
</evidence>
<organism evidence="6 7">
    <name type="scientific">Schizophyllum amplum</name>
    <dbReference type="NCBI Taxonomy" id="97359"/>
    <lineage>
        <taxon>Eukaryota</taxon>
        <taxon>Fungi</taxon>
        <taxon>Dikarya</taxon>
        <taxon>Basidiomycota</taxon>
        <taxon>Agaricomycotina</taxon>
        <taxon>Agaricomycetes</taxon>
        <taxon>Agaricomycetidae</taxon>
        <taxon>Agaricales</taxon>
        <taxon>Schizophyllaceae</taxon>
        <taxon>Schizophyllum</taxon>
    </lineage>
</organism>
<dbReference type="AlphaFoldDB" id="A0A550CUC9"/>
<evidence type="ECO:0000256" key="2">
    <source>
        <dbReference type="ARBA" id="ARBA00022723"/>
    </source>
</evidence>
<sequence length="118" mass="13271">MIYKGGCFCKTVRYELDLASPDDARMNICHCPNCKKFTGSEFGITAKIPWSTFKLTAGETKKHKGDNGSGGLLTREFCGDCGLDEPDALPPKGEFFTKYRAEWMPEIPNVFHKKEIKE</sequence>
<protein>
    <submittedName>
        <fullName evidence="6">Mss4-like protein</fullName>
    </submittedName>
</protein>
<keyword evidence="4" id="KW-0456">Lyase</keyword>
<dbReference type="SUPFAM" id="SSF51316">
    <property type="entry name" value="Mss4-like"/>
    <property type="match status" value="1"/>
</dbReference>
<keyword evidence="7" id="KW-1185">Reference proteome</keyword>
<dbReference type="PANTHER" id="PTHR33337">
    <property type="entry name" value="GFA DOMAIN-CONTAINING PROTEIN"/>
    <property type="match status" value="1"/>
</dbReference>
<keyword evidence="3" id="KW-0862">Zinc</keyword>